<sequence>MALLCPSDAVFDGERATLANWRLAPWSAWGFRHVRELIPTAGIARGPFTAVLGGTPDPGLTGLAFTGPDGVRRTVGSLIGESDTDGLVVLHKGRIAFEHYRDGVSPADEHIVFSVSKSITALLAGIAVGQGALDPDAPVARYVPEVAGGAYADATVRHVLDMSVAITFIEDYLDPDGDVARYRVAMGWNPAPSPVPTAGLNAFVAKLPRAEGPHGHTFHYVSPNSDLLGWILERATGARFAPYMSEVLWKPLGAEADGSVAVDRLGAPRTAGGICVTLRDLARVGEMVRREGEANGRQIVPAAWIADLRHNGDPAAWARGAMTGLFPNGRYRSKWYASGNAAGAFCGIGIHGQWLYIDPRAEVVIAKVSCQPLPVDDPLDKVLVAGFEAIAAAF</sequence>
<evidence type="ECO:0000313" key="2">
    <source>
        <dbReference type="EMBL" id="MQT12509.1"/>
    </source>
</evidence>
<dbReference type="PANTHER" id="PTHR43283">
    <property type="entry name" value="BETA-LACTAMASE-RELATED"/>
    <property type="match status" value="1"/>
</dbReference>
<dbReference type="InterPro" id="IPR001466">
    <property type="entry name" value="Beta-lactam-related"/>
</dbReference>
<dbReference type="PANTHER" id="PTHR43283:SF7">
    <property type="entry name" value="BETA-LACTAMASE-RELATED DOMAIN-CONTAINING PROTEIN"/>
    <property type="match status" value="1"/>
</dbReference>
<evidence type="ECO:0000313" key="3">
    <source>
        <dbReference type="Proteomes" id="UP000332515"/>
    </source>
</evidence>
<dbReference type="Pfam" id="PF00144">
    <property type="entry name" value="Beta-lactamase"/>
    <property type="match status" value="1"/>
</dbReference>
<dbReference type="GO" id="GO:0016787">
    <property type="term" value="F:hydrolase activity"/>
    <property type="evidence" value="ECO:0007669"/>
    <property type="project" value="UniProtKB-KW"/>
</dbReference>
<dbReference type="Gene3D" id="3.40.710.10">
    <property type="entry name" value="DD-peptidase/beta-lactamase superfamily"/>
    <property type="match status" value="1"/>
</dbReference>
<protein>
    <submittedName>
        <fullName evidence="2">Serine hydrolase</fullName>
    </submittedName>
</protein>
<dbReference type="RefSeq" id="WP_153479766.1">
    <property type="nucleotide sequence ID" value="NZ_VWNA01000001.1"/>
</dbReference>
<dbReference type="EMBL" id="VWNA01000001">
    <property type="protein sequence ID" value="MQT12509.1"/>
    <property type="molecule type" value="Genomic_DNA"/>
</dbReference>
<dbReference type="Proteomes" id="UP000332515">
    <property type="component" value="Unassembled WGS sequence"/>
</dbReference>
<dbReference type="AlphaFoldDB" id="A0A6A7Y467"/>
<organism evidence="2 3">
    <name type="scientific">Segnochrobactrum spirostomi</name>
    <dbReference type="NCBI Taxonomy" id="2608987"/>
    <lineage>
        <taxon>Bacteria</taxon>
        <taxon>Pseudomonadati</taxon>
        <taxon>Pseudomonadota</taxon>
        <taxon>Alphaproteobacteria</taxon>
        <taxon>Hyphomicrobiales</taxon>
        <taxon>Segnochrobactraceae</taxon>
        <taxon>Segnochrobactrum</taxon>
    </lineage>
</organism>
<feature type="domain" description="Beta-lactamase-related" evidence="1">
    <location>
        <begin position="87"/>
        <end position="381"/>
    </location>
</feature>
<dbReference type="SUPFAM" id="SSF56601">
    <property type="entry name" value="beta-lactamase/transpeptidase-like"/>
    <property type="match status" value="1"/>
</dbReference>
<dbReference type="InterPro" id="IPR050789">
    <property type="entry name" value="Diverse_Enzym_Activities"/>
</dbReference>
<proteinExistence type="predicted"/>
<name>A0A6A7Y467_9HYPH</name>
<comment type="caution">
    <text evidence="2">The sequence shown here is derived from an EMBL/GenBank/DDBJ whole genome shotgun (WGS) entry which is preliminary data.</text>
</comment>
<keyword evidence="2" id="KW-0378">Hydrolase</keyword>
<evidence type="ECO:0000259" key="1">
    <source>
        <dbReference type="Pfam" id="PF00144"/>
    </source>
</evidence>
<keyword evidence="3" id="KW-1185">Reference proteome</keyword>
<accession>A0A6A7Y467</accession>
<dbReference type="InterPro" id="IPR012338">
    <property type="entry name" value="Beta-lactam/transpept-like"/>
</dbReference>
<gene>
    <name evidence="2" type="ORF">F0357_07495</name>
</gene>
<reference evidence="2 3" key="1">
    <citation type="submission" date="2019-09" db="EMBL/GenBank/DDBJ databases">
        <title>Segnochrobactrum spirostomi gen. nov., sp. nov., isolated from the ciliate Spirostomum cf. yagiui and description of a novel family, Segnochrobactraceae fam. nov. within the order Rhizobiales of the class Alphaproteobacteria.</title>
        <authorList>
            <person name="Akter S."/>
            <person name="Shazib S.U.A."/>
            <person name="Shin M.K."/>
        </authorList>
    </citation>
    <scope>NUCLEOTIDE SEQUENCE [LARGE SCALE GENOMIC DNA]</scope>
    <source>
        <strain evidence="2 3">Sp-1</strain>
    </source>
</reference>